<organism evidence="1 2">
    <name type="scientific">Ceratina calcarata</name>
    <dbReference type="NCBI Taxonomy" id="156304"/>
    <lineage>
        <taxon>Eukaryota</taxon>
        <taxon>Metazoa</taxon>
        <taxon>Ecdysozoa</taxon>
        <taxon>Arthropoda</taxon>
        <taxon>Hexapoda</taxon>
        <taxon>Insecta</taxon>
        <taxon>Pterygota</taxon>
        <taxon>Neoptera</taxon>
        <taxon>Endopterygota</taxon>
        <taxon>Hymenoptera</taxon>
        <taxon>Apocrita</taxon>
        <taxon>Aculeata</taxon>
        <taxon>Apoidea</taxon>
        <taxon>Anthophila</taxon>
        <taxon>Apidae</taxon>
        <taxon>Ceratina</taxon>
        <taxon>Zadontomerus</taxon>
    </lineage>
</organism>
<sequence length="84" mass="10340">MFFLAMSGRQMRYPYTLSAKIARFPFEHYYFKAKRGWVLKYWTISAILCLPLWYSIQKLTYHPENVKKWDEVDRKQFSGEMQHH</sequence>
<name>A0AAJ7SBM9_9HYME</name>
<evidence type="ECO:0000313" key="1">
    <source>
        <dbReference type="Proteomes" id="UP000694925"/>
    </source>
</evidence>
<gene>
    <name evidence="2" type="primary">LOC108631908</name>
</gene>
<dbReference type="AlphaFoldDB" id="A0AAJ7SBM9"/>
<accession>A0AAJ7SBM9</accession>
<dbReference type="RefSeq" id="XP_026674955.1">
    <property type="nucleotide sequence ID" value="XM_026819154.1"/>
</dbReference>
<proteinExistence type="predicted"/>
<protein>
    <submittedName>
        <fullName evidence="2">Uncharacterized protein LOC108631908 isoform X1</fullName>
    </submittedName>
</protein>
<dbReference type="CTD" id="246602"/>
<dbReference type="GeneID" id="108631908"/>
<dbReference type="Proteomes" id="UP000694925">
    <property type="component" value="Unplaced"/>
</dbReference>
<reference evidence="2" key="1">
    <citation type="submission" date="2025-08" db="UniProtKB">
        <authorList>
            <consortium name="RefSeq"/>
        </authorList>
    </citation>
    <scope>IDENTIFICATION</scope>
    <source>
        <tissue evidence="2">Whole body</tissue>
    </source>
</reference>
<evidence type="ECO:0000313" key="2">
    <source>
        <dbReference type="RefSeq" id="XP_026674955.1"/>
    </source>
</evidence>
<keyword evidence="1" id="KW-1185">Reference proteome</keyword>